<protein>
    <recommendedName>
        <fullName evidence="2">UPF0301 protein SMD31_05645</fullName>
    </recommendedName>
</protein>
<dbReference type="Gene3D" id="3.40.1740.10">
    <property type="entry name" value="VC0467-like"/>
    <property type="match status" value="1"/>
</dbReference>
<accession>A0ABU5DVR6</accession>
<reference evidence="3 4" key="1">
    <citation type="journal article" date="2013" name="Antonie Van Leeuwenhoek">
        <title>Dongia rigui sp. nov., isolated from freshwater of a large wetland in Korea.</title>
        <authorList>
            <person name="Baik K.S."/>
            <person name="Hwang Y.M."/>
            <person name="Choi J.S."/>
            <person name="Kwon J."/>
            <person name="Seong C.N."/>
        </authorList>
    </citation>
    <scope>NUCLEOTIDE SEQUENCE [LARGE SCALE GENOMIC DNA]</scope>
    <source>
        <strain evidence="3 4">04SU4-P</strain>
    </source>
</reference>
<dbReference type="Pfam" id="PF02622">
    <property type="entry name" value="DUF179"/>
    <property type="match status" value="1"/>
</dbReference>
<proteinExistence type="inferred from homology"/>
<evidence type="ECO:0000313" key="4">
    <source>
        <dbReference type="Proteomes" id="UP001271769"/>
    </source>
</evidence>
<dbReference type="PANTHER" id="PTHR30327">
    <property type="entry name" value="UNCHARACTERIZED PROTEIN YQGE"/>
    <property type="match status" value="1"/>
</dbReference>
<name>A0ABU5DVR6_9PROT</name>
<dbReference type="EMBL" id="JAXCLX010000001">
    <property type="protein sequence ID" value="MDY0871392.1"/>
    <property type="molecule type" value="Genomic_DNA"/>
</dbReference>
<keyword evidence="4" id="KW-1185">Reference proteome</keyword>
<dbReference type="RefSeq" id="WP_320499822.1">
    <property type="nucleotide sequence ID" value="NZ_JAXCLX010000001.1"/>
</dbReference>
<dbReference type="PANTHER" id="PTHR30327:SF1">
    <property type="entry name" value="UPF0301 PROTEIN YQGE"/>
    <property type="match status" value="1"/>
</dbReference>
<comment type="similarity">
    <text evidence="1 2">Belongs to the UPF0301 (AlgH) family.</text>
</comment>
<dbReference type="NCBIfam" id="NF001268">
    <property type="entry name" value="PRK00228.1-4"/>
    <property type="match status" value="1"/>
</dbReference>
<gene>
    <name evidence="3" type="ORF">SMD31_05645</name>
</gene>
<dbReference type="HAMAP" id="MF_00758">
    <property type="entry name" value="UPF0301"/>
    <property type="match status" value="1"/>
</dbReference>
<evidence type="ECO:0000256" key="1">
    <source>
        <dbReference type="ARBA" id="ARBA00009600"/>
    </source>
</evidence>
<organism evidence="3 4">
    <name type="scientific">Dongia rigui</name>
    <dbReference type="NCBI Taxonomy" id="940149"/>
    <lineage>
        <taxon>Bacteria</taxon>
        <taxon>Pseudomonadati</taxon>
        <taxon>Pseudomonadota</taxon>
        <taxon>Alphaproteobacteria</taxon>
        <taxon>Rhodospirillales</taxon>
        <taxon>Dongiaceae</taxon>
        <taxon>Dongia</taxon>
    </lineage>
</organism>
<dbReference type="Proteomes" id="UP001271769">
    <property type="component" value="Unassembled WGS sequence"/>
</dbReference>
<sequence length="181" mass="19246">MTGQLLVAMPQMRDARFTRTVIYLCAHTSDGAMGLILNRLVGALSFPDLLSQLGIDSVQNAEHIRIRSGGPVETGRGFVLHSSDYTEDATLKVGSDIGLTATLDILRDIAAGNGPRRSVLALGYAGWGPGQLDAEMQANAWLNVPADEALIFDDDLNDKWERSIGKLGASITALSGDIGHA</sequence>
<dbReference type="InterPro" id="IPR003774">
    <property type="entry name" value="AlgH-like"/>
</dbReference>
<evidence type="ECO:0000313" key="3">
    <source>
        <dbReference type="EMBL" id="MDY0871392.1"/>
    </source>
</evidence>
<comment type="caution">
    <text evidence="3">The sequence shown here is derived from an EMBL/GenBank/DDBJ whole genome shotgun (WGS) entry which is preliminary data.</text>
</comment>
<dbReference type="SUPFAM" id="SSF143456">
    <property type="entry name" value="VC0467-like"/>
    <property type="match status" value="1"/>
</dbReference>
<evidence type="ECO:0000256" key="2">
    <source>
        <dbReference type="HAMAP-Rule" id="MF_00758"/>
    </source>
</evidence>